<accession>A0A1I8HTF2</accession>
<dbReference type="SUPFAM" id="SSF51011">
    <property type="entry name" value="Glycosyl hydrolase domain"/>
    <property type="match status" value="1"/>
</dbReference>
<evidence type="ECO:0000259" key="7">
    <source>
        <dbReference type="Pfam" id="PF21365"/>
    </source>
</evidence>
<sequence length="1035" mass="113809">MSGITKWYPAMDSISALGTMGSQSVPPAPVAVLVKHPRSQPALTEFDSRLELRQLRRTLPPPAERRPSLYTRPTSSPDRRMLREPIWCTWARHKTAVAQSDVESLANDVTRLGFPASQIEIDDRYTINYGDLAWDPIKFPNPAEMTAKLKYIGHRVTTWIVPFFNKNTSAYDEAAAAGYLLIERVNDNNNRSADILWWQGVGGQLDPTNPSAVSWFANRLARFRQQFGIESFKFDAGEVYYLRGARTQAPLEAPMQFTTAYVQQVAAKFGGAVEVRAGYRTHAGCYRMFDKDSHWGGRNGLRSIVPNALMLSMAGYHFVMPDMIGGNAYSEDSMEGARPERELYIRWMQLSSFLPIVQFSIAPWDYDQEVTDIALKTLKLRAEVYIPALEAALTQLFSTGEPVTRPLWWASDGTVDDVRLWTVDDQFLVGDSLLVAPVIRQSSVARDILLPSGRWKDGYSGRLVDGPLLLKDHPAKLDMVPHFIRTANYGEFLSAAFINKALNALEYGDAEAVQGEDAVSQLHWDDASGMLLVIHHLQWRHPVQADIEDAVDNKAHDVEADKPSLRVVGRRPAEDVQQTDSEVYNVDPSTANNLDSNESVGTILELGIGAVQTDDQVTWRQADYHEWHGVIGFVGRWKPDASQIANHWHSLLAGDRFAGLHLIEEAFSFVAKLQRDAGAAGAVAARRLKNKLEVGCTKNSGVKCATISSARTSTTVMSRKPDSTLARRLLMAAPAAEAAFRLSCDTDRSPPPPLPPALPASPEASAKSSGSSAYRNANPSPFQNRTRTRLPESDEAGSNKDFTREAASSWLNLCSASMKSGSQMRQRRLSTNQMIAQHPFGGFNPLPDVGQPIRRTAGQISSSWWASIRRSGELAQQLLIRKGAASLLEDKKRLDASHLLLLSRGRATLFMAAAASAPASEGQQGAQTSNKAPFPAASSRVPQRAQAGAEAAPLPILLSQGGRRAQHGRHFVFKRCLASSYAQSWKVRDAGTQTNIIESNAQAASVAIERHDAFVAVDAASDDVENEFGVSPTPF</sequence>
<dbReference type="GO" id="GO:0004553">
    <property type="term" value="F:hydrolase activity, hydrolyzing O-glycosyl compounds"/>
    <property type="evidence" value="ECO:0007669"/>
    <property type="project" value="InterPro"/>
</dbReference>
<dbReference type="InterPro" id="IPR048395">
    <property type="entry name" value="Glyco_hydro_31_C"/>
</dbReference>
<evidence type="ECO:0000313" key="8">
    <source>
        <dbReference type="Proteomes" id="UP000095280"/>
    </source>
</evidence>
<dbReference type="WBParaSite" id="maker-uti_cns_0007841-snap-gene-0.3-mRNA-1">
    <property type="protein sequence ID" value="maker-uti_cns_0007841-snap-gene-0.3-mRNA-1"/>
    <property type="gene ID" value="maker-uti_cns_0007841-snap-gene-0.3"/>
</dbReference>
<dbReference type="InterPro" id="IPR013780">
    <property type="entry name" value="Glyco_hydro_b"/>
</dbReference>
<dbReference type="AlphaFoldDB" id="A0A1I8HTF2"/>
<dbReference type="GO" id="GO:0005975">
    <property type="term" value="P:carbohydrate metabolic process"/>
    <property type="evidence" value="ECO:0007669"/>
    <property type="project" value="InterPro"/>
</dbReference>
<dbReference type="Pfam" id="PF01055">
    <property type="entry name" value="Glyco_hydro_31_2nd"/>
    <property type="match status" value="1"/>
</dbReference>
<feature type="compositionally biased region" description="Low complexity" evidence="5">
    <location>
        <begin position="918"/>
        <end position="927"/>
    </location>
</feature>
<dbReference type="CDD" id="cd06592">
    <property type="entry name" value="GH31_NET37"/>
    <property type="match status" value="1"/>
</dbReference>
<evidence type="ECO:0000256" key="4">
    <source>
        <dbReference type="RuleBase" id="RU361185"/>
    </source>
</evidence>
<reference evidence="9" key="1">
    <citation type="submission" date="2016-11" db="UniProtKB">
        <authorList>
            <consortium name="WormBaseParasite"/>
        </authorList>
    </citation>
    <scope>IDENTIFICATION</scope>
</reference>
<dbReference type="Proteomes" id="UP000095280">
    <property type="component" value="Unplaced"/>
</dbReference>
<dbReference type="Pfam" id="PF21365">
    <property type="entry name" value="Glyco_hydro_31_3rd"/>
    <property type="match status" value="1"/>
</dbReference>
<feature type="compositionally biased region" description="Polar residues" evidence="5">
    <location>
        <begin position="774"/>
        <end position="785"/>
    </location>
</feature>
<comment type="similarity">
    <text evidence="1 4">Belongs to the glycosyl hydrolase 31 family.</text>
</comment>
<feature type="domain" description="Glycosyl hydrolase family 31 C-terminal" evidence="7">
    <location>
        <begin position="400"/>
        <end position="486"/>
    </location>
</feature>
<feature type="region of interest" description="Disordered" evidence="5">
    <location>
        <begin position="56"/>
        <end position="77"/>
    </location>
</feature>
<dbReference type="InterPro" id="IPR000322">
    <property type="entry name" value="Glyco_hydro_31_TIM"/>
</dbReference>
<dbReference type="Gene3D" id="2.60.40.1180">
    <property type="entry name" value="Golgi alpha-mannosidase II"/>
    <property type="match status" value="1"/>
</dbReference>
<feature type="domain" description="Glycoside hydrolase family 31 TIM barrel" evidence="6">
    <location>
        <begin position="94"/>
        <end position="383"/>
    </location>
</feature>
<dbReference type="PANTHER" id="PTHR43053">
    <property type="entry name" value="GLYCOSIDASE FAMILY 31"/>
    <property type="match status" value="1"/>
</dbReference>
<feature type="region of interest" description="Disordered" evidence="5">
    <location>
        <begin position="918"/>
        <end position="945"/>
    </location>
</feature>
<evidence type="ECO:0000256" key="1">
    <source>
        <dbReference type="ARBA" id="ARBA00007806"/>
    </source>
</evidence>
<dbReference type="InterPro" id="IPR050985">
    <property type="entry name" value="Alpha-glycosidase_related"/>
</dbReference>
<dbReference type="InterPro" id="IPR017853">
    <property type="entry name" value="GH"/>
</dbReference>
<dbReference type="PANTHER" id="PTHR43053:SF4">
    <property type="entry name" value="MYOGENESIS-REGULATING GLYCOSIDASE"/>
    <property type="match status" value="1"/>
</dbReference>
<evidence type="ECO:0000256" key="3">
    <source>
        <dbReference type="ARBA" id="ARBA00023295"/>
    </source>
</evidence>
<organism evidence="8 9">
    <name type="scientific">Macrostomum lignano</name>
    <dbReference type="NCBI Taxonomy" id="282301"/>
    <lineage>
        <taxon>Eukaryota</taxon>
        <taxon>Metazoa</taxon>
        <taxon>Spiralia</taxon>
        <taxon>Lophotrochozoa</taxon>
        <taxon>Platyhelminthes</taxon>
        <taxon>Rhabditophora</taxon>
        <taxon>Macrostomorpha</taxon>
        <taxon>Macrostomida</taxon>
        <taxon>Macrostomidae</taxon>
        <taxon>Macrostomum</taxon>
    </lineage>
</organism>
<protein>
    <submittedName>
        <fullName evidence="9">Family 10 glycosylhydrolase</fullName>
    </submittedName>
</protein>
<evidence type="ECO:0000259" key="6">
    <source>
        <dbReference type="Pfam" id="PF01055"/>
    </source>
</evidence>
<name>A0A1I8HTF2_9PLAT</name>
<evidence type="ECO:0000256" key="5">
    <source>
        <dbReference type="SAM" id="MobiDB-lite"/>
    </source>
</evidence>
<keyword evidence="8" id="KW-1185">Reference proteome</keyword>
<dbReference type="SUPFAM" id="SSF51445">
    <property type="entry name" value="(Trans)glycosidases"/>
    <property type="match status" value="1"/>
</dbReference>
<evidence type="ECO:0000313" key="9">
    <source>
        <dbReference type="WBParaSite" id="maker-uti_cns_0007841-snap-gene-0.3-mRNA-1"/>
    </source>
</evidence>
<feature type="compositionally biased region" description="Low complexity" evidence="5">
    <location>
        <begin position="760"/>
        <end position="773"/>
    </location>
</feature>
<dbReference type="Gene3D" id="3.20.20.80">
    <property type="entry name" value="Glycosidases"/>
    <property type="match status" value="1"/>
</dbReference>
<feature type="region of interest" description="Disordered" evidence="5">
    <location>
        <begin position="743"/>
        <end position="801"/>
    </location>
</feature>
<feature type="compositionally biased region" description="Pro residues" evidence="5">
    <location>
        <begin position="749"/>
        <end position="759"/>
    </location>
</feature>
<feature type="compositionally biased region" description="Basic and acidic residues" evidence="5">
    <location>
        <begin position="789"/>
        <end position="801"/>
    </location>
</feature>
<proteinExistence type="inferred from homology"/>
<keyword evidence="2 4" id="KW-0378">Hydrolase</keyword>
<evidence type="ECO:0000256" key="2">
    <source>
        <dbReference type="ARBA" id="ARBA00022801"/>
    </source>
</evidence>
<keyword evidence="3 4" id="KW-0326">Glycosidase</keyword>